<proteinExistence type="predicted"/>
<comment type="caution">
    <text evidence="1">The sequence shown here is derived from an EMBL/GenBank/DDBJ whole genome shotgun (WGS) entry which is preliminary data.</text>
</comment>
<sequence>MKMKDSTAGDSKQRLSYNKGFSGLLREGRGRLYLIKRCVVMLLCWSD</sequence>
<organism evidence="1 2">
    <name type="scientific">Manihot esculenta</name>
    <name type="common">Cassava</name>
    <name type="synonym">Jatropha manihot</name>
    <dbReference type="NCBI Taxonomy" id="3983"/>
    <lineage>
        <taxon>Eukaryota</taxon>
        <taxon>Viridiplantae</taxon>
        <taxon>Streptophyta</taxon>
        <taxon>Embryophyta</taxon>
        <taxon>Tracheophyta</taxon>
        <taxon>Spermatophyta</taxon>
        <taxon>Magnoliopsida</taxon>
        <taxon>eudicotyledons</taxon>
        <taxon>Gunneridae</taxon>
        <taxon>Pentapetalae</taxon>
        <taxon>rosids</taxon>
        <taxon>fabids</taxon>
        <taxon>Malpighiales</taxon>
        <taxon>Euphorbiaceae</taxon>
        <taxon>Crotonoideae</taxon>
        <taxon>Manihoteae</taxon>
        <taxon>Manihot</taxon>
    </lineage>
</organism>
<keyword evidence="2" id="KW-1185">Reference proteome</keyword>
<dbReference type="Proteomes" id="UP000091857">
    <property type="component" value="Chromosome 1"/>
</dbReference>
<reference evidence="2" key="1">
    <citation type="journal article" date="2016" name="Nat. Biotechnol.">
        <title>Sequencing wild and cultivated cassava and related species reveals extensive interspecific hybridization and genetic diversity.</title>
        <authorList>
            <person name="Bredeson J.V."/>
            <person name="Lyons J.B."/>
            <person name="Prochnik S.E."/>
            <person name="Wu G.A."/>
            <person name="Ha C.M."/>
            <person name="Edsinger-Gonzales E."/>
            <person name="Grimwood J."/>
            <person name="Schmutz J."/>
            <person name="Rabbi I.Y."/>
            <person name="Egesi C."/>
            <person name="Nauluvula P."/>
            <person name="Lebot V."/>
            <person name="Ndunguru J."/>
            <person name="Mkamilo G."/>
            <person name="Bart R.S."/>
            <person name="Setter T.L."/>
            <person name="Gleadow R.M."/>
            <person name="Kulakow P."/>
            <person name="Ferguson M.E."/>
            <person name="Rounsley S."/>
            <person name="Rokhsar D.S."/>
        </authorList>
    </citation>
    <scope>NUCLEOTIDE SEQUENCE [LARGE SCALE GENOMIC DNA]</scope>
    <source>
        <strain evidence="2">cv. AM560-2</strain>
    </source>
</reference>
<protein>
    <submittedName>
        <fullName evidence="1">Uncharacterized protein</fullName>
    </submittedName>
</protein>
<accession>A0ACB7I9S8</accession>
<evidence type="ECO:0000313" key="2">
    <source>
        <dbReference type="Proteomes" id="UP000091857"/>
    </source>
</evidence>
<name>A0ACB7I9S8_MANES</name>
<evidence type="ECO:0000313" key="1">
    <source>
        <dbReference type="EMBL" id="KAG8661597.1"/>
    </source>
</evidence>
<gene>
    <name evidence="1" type="ORF">MANES_01G020350v8</name>
</gene>
<dbReference type="EMBL" id="CM004387">
    <property type="protein sequence ID" value="KAG8661597.1"/>
    <property type="molecule type" value="Genomic_DNA"/>
</dbReference>